<accession>A0AAE0G3Q0</accession>
<evidence type="ECO:0000313" key="3">
    <source>
        <dbReference type="Proteomes" id="UP001190700"/>
    </source>
</evidence>
<keyword evidence="3" id="KW-1185">Reference proteome</keyword>
<sequence>MTEAAKSEDAPVAPAAKSEEALTASPGLLPDLLQRLDFDPATMTTPEAASAAAAKSEEAPTAPLSGLLQHVAPSTTTPPEVGMTEAAKSEDAPVAPAAKSEEALTASPGLLPDLLQRLDFDPATMTTPEAASAAAAKSEEAPAPVLLVSKREEEDAEQIDAILSELVAAAFEAVVMRETLKEAQAEGCVAAADVANEEITPANLTEEREEVQLESAVKKLVAAAFANVLSEESFPRAEEESAVKKLLVAAFANVLSEESFPRAEEESAVKKLVAAAFTNVLSEEESGQLSERTVKTVESALEELIESTAQPTPRDYAQSSKSDGARPVRKQVSEAAVAQEVNEEPSSVPPPTPSAETMDTASAPASDAQAKATALTTADVPKLSSEEAAVTECAATLTQPQSAAIVPERQTIVAQPDSAASRDGPAARVRNGLQFSFDLTQIVNPNKVWEVLDERPSTAQERTASALQADSWGFGTRPATADPSLQQKAASRHPKAARRRAEAMHLARFSQTRSGDSRHSSAPTSKWFPEEEDIHCPPSPSPLVSPSVTSSPPPSPSPVSQSALRSSYPPSSSRPVTRASATRYQRPLSGQEPVTDTGPTPPSTPQPARQPWTHIRLHAPFYDKGARGSKDEDIIGRRDFTLGSTRPKRSHRHALLRHTLADNIGAKVDLLPEGLIEEELKKLTESWKDSGLWVDPSVPSDTFHVYGSKGDLKHVTKQQAEHNARLLAHSYVRKPDSSQGARSIAAKAEECQLPKIMLGKECSHTANSSLNECSRSVNEALPSDDN</sequence>
<name>A0AAE0G3Q0_9CHLO</name>
<comment type="caution">
    <text evidence="2">The sequence shown here is derived from an EMBL/GenBank/DDBJ whole genome shotgun (WGS) entry which is preliminary data.</text>
</comment>
<organism evidence="2 3">
    <name type="scientific">Cymbomonas tetramitiformis</name>
    <dbReference type="NCBI Taxonomy" id="36881"/>
    <lineage>
        <taxon>Eukaryota</taxon>
        <taxon>Viridiplantae</taxon>
        <taxon>Chlorophyta</taxon>
        <taxon>Pyramimonadophyceae</taxon>
        <taxon>Pyramimonadales</taxon>
        <taxon>Pyramimonadaceae</taxon>
        <taxon>Cymbomonas</taxon>
    </lineage>
</organism>
<feature type="region of interest" description="Disordered" evidence="1">
    <location>
        <begin position="305"/>
        <end position="379"/>
    </location>
</feature>
<dbReference type="EMBL" id="LGRX02010111">
    <property type="protein sequence ID" value="KAK3270954.1"/>
    <property type="molecule type" value="Genomic_DNA"/>
</dbReference>
<feature type="compositionally biased region" description="Low complexity" evidence="1">
    <location>
        <begin position="122"/>
        <end position="144"/>
    </location>
</feature>
<feature type="compositionally biased region" description="Polar residues" evidence="1">
    <location>
        <begin position="307"/>
        <end position="322"/>
    </location>
</feature>
<dbReference type="Proteomes" id="UP001190700">
    <property type="component" value="Unassembled WGS sequence"/>
</dbReference>
<gene>
    <name evidence="2" type="ORF">CYMTET_20668</name>
</gene>
<feature type="region of interest" description="Disordered" evidence="1">
    <location>
        <begin position="1"/>
        <end position="149"/>
    </location>
</feature>
<feature type="region of interest" description="Disordered" evidence="1">
    <location>
        <begin position="460"/>
        <end position="613"/>
    </location>
</feature>
<evidence type="ECO:0000313" key="2">
    <source>
        <dbReference type="EMBL" id="KAK3270954.1"/>
    </source>
</evidence>
<proteinExistence type="predicted"/>
<feature type="compositionally biased region" description="Polar residues" evidence="1">
    <location>
        <begin position="509"/>
        <end position="524"/>
    </location>
</feature>
<feature type="compositionally biased region" description="Low complexity" evidence="1">
    <location>
        <begin position="359"/>
        <end position="374"/>
    </location>
</feature>
<reference evidence="2 3" key="1">
    <citation type="journal article" date="2015" name="Genome Biol. Evol.">
        <title>Comparative Genomics of a Bacterivorous Green Alga Reveals Evolutionary Causalities and Consequences of Phago-Mixotrophic Mode of Nutrition.</title>
        <authorList>
            <person name="Burns J.A."/>
            <person name="Paasch A."/>
            <person name="Narechania A."/>
            <person name="Kim E."/>
        </authorList>
    </citation>
    <scope>NUCLEOTIDE SEQUENCE [LARGE SCALE GENOMIC DNA]</scope>
    <source>
        <strain evidence="2 3">PLY_AMNH</strain>
    </source>
</reference>
<dbReference type="AlphaFoldDB" id="A0AAE0G3Q0"/>
<feature type="compositionally biased region" description="Low complexity" evidence="1">
    <location>
        <begin position="558"/>
        <end position="578"/>
    </location>
</feature>
<feature type="compositionally biased region" description="Low complexity" evidence="1">
    <location>
        <begin position="40"/>
        <end position="63"/>
    </location>
</feature>
<protein>
    <submittedName>
        <fullName evidence="2">Uncharacterized protein</fullName>
    </submittedName>
</protein>
<evidence type="ECO:0000256" key="1">
    <source>
        <dbReference type="SAM" id="MobiDB-lite"/>
    </source>
</evidence>